<comment type="similarity">
    <text evidence="2">Belongs to the eukaryotic ribosomal protein eL24 family.</text>
</comment>
<dbReference type="GO" id="GO:0042273">
    <property type="term" value="P:ribosomal large subunit biogenesis"/>
    <property type="evidence" value="ECO:0007669"/>
    <property type="project" value="TreeGrafter"/>
</dbReference>
<dbReference type="InterPro" id="IPR011017">
    <property type="entry name" value="TRASH_dom"/>
</dbReference>
<dbReference type="InterPro" id="IPR000988">
    <property type="entry name" value="Ribosomal_eL24-rel_N"/>
</dbReference>
<evidence type="ECO:0000256" key="4">
    <source>
        <dbReference type="ARBA" id="ARBA00023242"/>
    </source>
</evidence>
<keyword evidence="3" id="KW-0690">Ribosome biogenesis</keyword>
<comment type="subcellular location">
    <subcellularLocation>
        <location evidence="1">Nucleus</location>
    </subcellularLocation>
</comment>
<dbReference type="SMART" id="SM00746">
    <property type="entry name" value="TRASH"/>
    <property type="match status" value="1"/>
</dbReference>
<evidence type="ECO:0000313" key="7">
    <source>
        <dbReference type="Proteomes" id="UP000887562"/>
    </source>
</evidence>
<dbReference type="PANTHER" id="PTHR10792:SF8">
    <property type="entry name" value="RIBOSOME BIOGENESIS PROTEIN RLP24-RELATED"/>
    <property type="match status" value="1"/>
</dbReference>
<sequence length="220" mass="26316">MRIYRCWFCSSPIYPGHGIMFVRNDCKEFRFCRGKCHKAFKRKRAPRKTKWTKTHRKFAKKDLSDDFAQTFERKRNVIQKYSRENLVTTLNAIKTINHIKEKREKLFLTKRLMKGIELRKKEDVKLVETQMHLIRAPNARESETAESKQEGSVEQMDIEMEDMENKMERESLPSTSKRVVRRRLLVKDWTRLSDGVDFFHGPLTMYRLNLVVPFTPPTQD</sequence>
<protein>
    <recommendedName>
        <fullName evidence="5">Probable ribosome biogenesis protein RLP24</fullName>
    </recommendedName>
</protein>
<evidence type="ECO:0000256" key="5">
    <source>
        <dbReference type="ARBA" id="ARBA00039784"/>
    </source>
</evidence>
<dbReference type="InterPro" id="IPR023442">
    <property type="entry name" value="Ribosomal_eL24_CS"/>
</dbReference>
<organism evidence="7 8">
    <name type="scientific">Echinococcus canadensis</name>
    <dbReference type="NCBI Taxonomy" id="519352"/>
    <lineage>
        <taxon>Eukaryota</taxon>
        <taxon>Metazoa</taxon>
        <taxon>Spiralia</taxon>
        <taxon>Lophotrochozoa</taxon>
        <taxon>Platyhelminthes</taxon>
        <taxon>Cestoda</taxon>
        <taxon>Eucestoda</taxon>
        <taxon>Cyclophyllidea</taxon>
        <taxon>Taeniidae</taxon>
        <taxon>Echinococcus</taxon>
        <taxon>Echinococcus canadensis group</taxon>
    </lineage>
</organism>
<dbReference type="SUPFAM" id="SSF57716">
    <property type="entry name" value="Glucocorticoid receptor-like (DNA-binding domain)"/>
    <property type="match status" value="1"/>
</dbReference>
<proteinExistence type="inferred from homology"/>
<evidence type="ECO:0000256" key="2">
    <source>
        <dbReference type="ARBA" id="ARBA00005647"/>
    </source>
</evidence>
<dbReference type="AlphaFoldDB" id="A0A915F0I7"/>
<dbReference type="PROSITE" id="PS01073">
    <property type="entry name" value="RIBOSOMAL_L24E"/>
    <property type="match status" value="1"/>
</dbReference>
<keyword evidence="7" id="KW-1185">Reference proteome</keyword>
<dbReference type="GO" id="GO:0003735">
    <property type="term" value="F:structural constituent of ribosome"/>
    <property type="evidence" value="ECO:0007669"/>
    <property type="project" value="InterPro"/>
</dbReference>
<dbReference type="Proteomes" id="UP000887562">
    <property type="component" value="Unplaced"/>
</dbReference>
<dbReference type="Pfam" id="PF01246">
    <property type="entry name" value="Ribosomal_L24e"/>
    <property type="match status" value="1"/>
</dbReference>
<evidence type="ECO:0000313" key="8">
    <source>
        <dbReference type="WBParaSite" id="maker-E.canG7_contigs_9027-snap-gene-0.46-mRNA-1"/>
    </source>
</evidence>
<reference evidence="8" key="1">
    <citation type="submission" date="2022-11" db="UniProtKB">
        <authorList>
            <consortium name="WormBaseParasite"/>
        </authorList>
    </citation>
    <scope>IDENTIFICATION</scope>
</reference>
<accession>A0A915F0I7</accession>
<evidence type="ECO:0000259" key="6">
    <source>
        <dbReference type="SMART" id="SM00746"/>
    </source>
</evidence>
<dbReference type="InterPro" id="IPR056366">
    <property type="entry name" value="Ribosomal_eL24"/>
</dbReference>
<evidence type="ECO:0000256" key="1">
    <source>
        <dbReference type="ARBA" id="ARBA00004123"/>
    </source>
</evidence>
<dbReference type="WBParaSite" id="maker-E.canG7_contigs_9027-snap-gene-0.46-mRNA-1">
    <property type="protein sequence ID" value="maker-E.canG7_contigs_9027-snap-gene-0.46-mRNA-1"/>
    <property type="gene ID" value="EcG7_04123"/>
</dbReference>
<dbReference type="FunFam" id="2.30.170.20:FF:000001">
    <property type="entry name" value="probable ribosome biogenesis protein RLP24"/>
    <property type="match status" value="1"/>
</dbReference>
<keyword evidence="4" id="KW-0539">Nucleus</keyword>
<dbReference type="PANTHER" id="PTHR10792">
    <property type="entry name" value="60S RIBOSOMAL PROTEIN L24"/>
    <property type="match status" value="1"/>
</dbReference>
<dbReference type="Gene3D" id="2.30.170.20">
    <property type="entry name" value="Ribosomal protein L24e"/>
    <property type="match status" value="1"/>
</dbReference>
<dbReference type="GO" id="GO:0005730">
    <property type="term" value="C:nucleolus"/>
    <property type="evidence" value="ECO:0007669"/>
    <property type="project" value="TreeGrafter"/>
</dbReference>
<dbReference type="CDD" id="cd00472">
    <property type="entry name" value="Ribosomal_L24e_L24"/>
    <property type="match status" value="1"/>
</dbReference>
<evidence type="ECO:0000256" key="3">
    <source>
        <dbReference type="ARBA" id="ARBA00022517"/>
    </source>
</evidence>
<name>A0A915F0I7_9CEST</name>
<feature type="domain" description="TRASH" evidence="6">
    <location>
        <begin position="6"/>
        <end position="44"/>
    </location>
</feature>
<dbReference type="InterPro" id="IPR038630">
    <property type="entry name" value="L24e/L24_sf"/>
</dbReference>